<dbReference type="Proteomes" id="UP001239111">
    <property type="component" value="Chromosome 3"/>
</dbReference>
<sequence>MADNNEQQSKDSPENDSKELSERQRHTDGQIDEQDSERQDELFETYQVTEDPENGEVTMASAAQILAGLSNPKTNQVDSTQDLIGQNNNTSVVTPGISTSQANGYSLMVTGAAAPTIFDPTAPGVYTTAPIALPGSAAPRMMSVGASTYTTGSIRGLPPPFTKPSPLNYRFGPPNYEDLTPNLRTASEMGPNFMLENVDKGSPSD</sequence>
<protein>
    <submittedName>
        <fullName evidence="1">Uncharacterized protein</fullName>
    </submittedName>
</protein>
<organism evidence="1 2">
    <name type="scientific">Eretmocerus hayati</name>
    <dbReference type="NCBI Taxonomy" id="131215"/>
    <lineage>
        <taxon>Eukaryota</taxon>
        <taxon>Metazoa</taxon>
        <taxon>Ecdysozoa</taxon>
        <taxon>Arthropoda</taxon>
        <taxon>Hexapoda</taxon>
        <taxon>Insecta</taxon>
        <taxon>Pterygota</taxon>
        <taxon>Neoptera</taxon>
        <taxon>Endopterygota</taxon>
        <taxon>Hymenoptera</taxon>
        <taxon>Apocrita</taxon>
        <taxon>Proctotrupomorpha</taxon>
        <taxon>Chalcidoidea</taxon>
        <taxon>Aphelinidae</taxon>
        <taxon>Aphelininae</taxon>
        <taxon>Eretmocerus</taxon>
    </lineage>
</organism>
<proteinExistence type="predicted"/>
<name>A0ACC2NM94_9HYME</name>
<evidence type="ECO:0000313" key="1">
    <source>
        <dbReference type="EMBL" id="KAJ8671434.1"/>
    </source>
</evidence>
<gene>
    <name evidence="1" type="ORF">QAD02_002693</name>
</gene>
<dbReference type="EMBL" id="CM056743">
    <property type="protein sequence ID" value="KAJ8671434.1"/>
    <property type="molecule type" value="Genomic_DNA"/>
</dbReference>
<comment type="caution">
    <text evidence="1">The sequence shown here is derived from an EMBL/GenBank/DDBJ whole genome shotgun (WGS) entry which is preliminary data.</text>
</comment>
<accession>A0ACC2NM94</accession>
<keyword evidence="2" id="KW-1185">Reference proteome</keyword>
<reference evidence="1" key="1">
    <citation type="submission" date="2023-04" db="EMBL/GenBank/DDBJ databases">
        <title>A chromosome-level genome assembly of the parasitoid wasp Eretmocerus hayati.</title>
        <authorList>
            <person name="Zhong Y."/>
            <person name="Liu S."/>
            <person name="Liu Y."/>
        </authorList>
    </citation>
    <scope>NUCLEOTIDE SEQUENCE</scope>
    <source>
        <strain evidence="1">ZJU_SS_LIU_2023</strain>
    </source>
</reference>
<evidence type="ECO:0000313" key="2">
    <source>
        <dbReference type="Proteomes" id="UP001239111"/>
    </source>
</evidence>